<feature type="region of interest" description="Disordered" evidence="1">
    <location>
        <begin position="57"/>
        <end position="101"/>
    </location>
</feature>
<evidence type="ECO:0000313" key="4">
    <source>
        <dbReference type="EMBL" id="VFK03862.1"/>
    </source>
</evidence>
<evidence type="ECO:0000256" key="1">
    <source>
        <dbReference type="SAM" id="MobiDB-lite"/>
    </source>
</evidence>
<reference evidence="2" key="1">
    <citation type="submission" date="2019-02" db="EMBL/GenBank/DDBJ databases">
        <authorList>
            <person name="Gruber-Vodicka R. H."/>
            <person name="Seah K. B. B."/>
        </authorList>
    </citation>
    <scope>NUCLEOTIDE SEQUENCE</scope>
    <source>
        <strain evidence="4">BECK_SA2B12</strain>
        <strain evidence="2">BECK_SA2B15</strain>
        <strain evidence="3">BECK_SA2B20</strain>
    </source>
</reference>
<protein>
    <recommendedName>
        <fullName evidence="5">Fibronectin type-III domain-containing protein</fullName>
    </recommendedName>
</protein>
<dbReference type="EMBL" id="CAADFG010000151">
    <property type="protein sequence ID" value="VFJ98979.1"/>
    <property type="molecule type" value="Genomic_DNA"/>
</dbReference>
<dbReference type="AlphaFoldDB" id="A0A450V2I3"/>
<organism evidence="2">
    <name type="scientific">Candidatus Kentrum eta</name>
    <dbReference type="NCBI Taxonomy" id="2126337"/>
    <lineage>
        <taxon>Bacteria</taxon>
        <taxon>Pseudomonadati</taxon>
        <taxon>Pseudomonadota</taxon>
        <taxon>Gammaproteobacteria</taxon>
        <taxon>Candidatus Kentrum</taxon>
    </lineage>
</organism>
<evidence type="ECO:0008006" key="5">
    <source>
        <dbReference type="Google" id="ProtNLM"/>
    </source>
</evidence>
<accession>A0A450V2I3</accession>
<name>A0A450V2I3_9GAMM</name>
<evidence type="ECO:0000313" key="3">
    <source>
        <dbReference type="EMBL" id="VFJ99210.1"/>
    </source>
</evidence>
<sequence length="101" mass="11320">MAVFHSFYKVVFRARAPVGDESGDWNNEGTALATETTLTGQPQDKELEYGVVAMNKAGEGDDEQYGDRYVVDSERPPRRSRANRDCHSTHAFDHSIGRSTR</sequence>
<gene>
    <name evidence="2" type="ORF">BECKH772A_GA0070896_101511</name>
    <name evidence="3" type="ORF">BECKH772B_GA0070898_101531</name>
    <name evidence="4" type="ORF">BECKH772C_GA0070978_101481</name>
</gene>
<proteinExistence type="predicted"/>
<feature type="compositionally biased region" description="Basic and acidic residues" evidence="1">
    <location>
        <begin position="65"/>
        <end position="101"/>
    </location>
</feature>
<evidence type="ECO:0000313" key="2">
    <source>
        <dbReference type="EMBL" id="VFJ98979.1"/>
    </source>
</evidence>
<dbReference type="EMBL" id="CAADFI010000153">
    <property type="protein sequence ID" value="VFJ99210.1"/>
    <property type="molecule type" value="Genomic_DNA"/>
</dbReference>
<dbReference type="EMBL" id="CAADFJ010000148">
    <property type="protein sequence ID" value="VFK03862.1"/>
    <property type="molecule type" value="Genomic_DNA"/>
</dbReference>